<dbReference type="RefSeq" id="WP_306680448.1">
    <property type="nucleotide sequence ID" value="NZ_JAVDBT010000008.1"/>
</dbReference>
<dbReference type="EMBL" id="JAVDBT010000008">
    <property type="protein sequence ID" value="MDQ2066738.1"/>
    <property type="molecule type" value="Genomic_DNA"/>
</dbReference>
<name>A0ABU0VYC5_9RHOB</name>
<reference evidence="1 2" key="1">
    <citation type="submission" date="2023-08" db="EMBL/GenBank/DDBJ databases">
        <title>Characterization of two Paracoccaceae strains isolated from Phycosphere and proposal of Xinfangfangia lacusdiani sp. nov.</title>
        <authorList>
            <person name="Deng Y."/>
            <person name="Zhang Y.Q."/>
        </authorList>
    </citation>
    <scope>NUCLEOTIDE SEQUENCE [LARGE SCALE GENOMIC DNA]</scope>
    <source>
        <strain evidence="1 2">CPCC 101601</strain>
    </source>
</reference>
<keyword evidence="2" id="KW-1185">Reference proteome</keyword>
<organism evidence="1 2">
    <name type="scientific">Pseudogemmobacter lacusdianii</name>
    <dbReference type="NCBI Taxonomy" id="3069608"/>
    <lineage>
        <taxon>Bacteria</taxon>
        <taxon>Pseudomonadati</taxon>
        <taxon>Pseudomonadota</taxon>
        <taxon>Alphaproteobacteria</taxon>
        <taxon>Rhodobacterales</taxon>
        <taxon>Paracoccaceae</taxon>
        <taxon>Pseudogemmobacter</taxon>
    </lineage>
</organism>
<comment type="caution">
    <text evidence="1">The sequence shown here is derived from an EMBL/GenBank/DDBJ whole genome shotgun (WGS) entry which is preliminary data.</text>
</comment>
<evidence type="ECO:0000313" key="2">
    <source>
        <dbReference type="Proteomes" id="UP001239680"/>
    </source>
</evidence>
<dbReference type="Pfam" id="PF24175">
    <property type="entry name" value="SU10_adaptor"/>
    <property type="match status" value="1"/>
</dbReference>
<dbReference type="Proteomes" id="UP001239680">
    <property type="component" value="Unassembled WGS sequence"/>
</dbReference>
<evidence type="ECO:0000313" key="1">
    <source>
        <dbReference type="EMBL" id="MDQ2066738.1"/>
    </source>
</evidence>
<accession>A0ABU0VYC5</accession>
<gene>
    <name evidence="1" type="ORF">Q9295_10145</name>
</gene>
<proteinExistence type="predicted"/>
<sequence>MDYTELRTLFHGFLNRDDCSDELADQFISMGLRRVERLLRTPLQKAIESFIIPEAFDGIVDVPRDYLGLIEVRLDGRPLKRLTSGQTDAMSGFKLGIDGFKLYGTFQPQSVIEIEYYAEFDKTPDPGGTTNYGLVLSDLVIFSGLIFAATYYTDARKAEFEQVAAALKAEIDEMSALDELAGGLVVTPYGGGIA</sequence>
<protein>
    <submittedName>
        <fullName evidence="1">Uncharacterized protein</fullName>
    </submittedName>
</protein>
<dbReference type="InterPro" id="IPR056209">
    <property type="entry name" value="SU10_adaptor"/>
</dbReference>